<keyword evidence="12" id="KW-1185">Reference proteome</keyword>
<dbReference type="AlphaFoldDB" id="A0A9P6WFS6"/>
<sequence length="160" mass="18026">MSKVYDFIVKDKAGKDFALKQLEGKVILIVNVASKCGFTPQYAGLEKLYKKYNDQGLEILGFPCNQFGGQEPGTQEEIGQFCSLNYGVTFPIMQKVDVNGDKAEPLYEFMKKEKTGPLGMKRIKWNFEKFLIDKNGNVVERMSSLTKPESIDPKIAALLK</sequence>
<dbReference type="PROSITE" id="PS51355">
    <property type="entry name" value="GLUTATHIONE_PEROXID_3"/>
    <property type="match status" value="1"/>
</dbReference>
<evidence type="ECO:0000256" key="9">
    <source>
        <dbReference type="RuleBase" id="RU000499"/>
    </source>
</evidence>
<dbReference type="Proteomes" id="UP000750334">
    <property type="component" value="Unassembled WGS sequence"/>
</dbReference>
<evidence type="ECO:0000256" key="7">
    <source>
        <dbReference type="ARBA" id="ARBA00049091"/>
    </source>
</evidence>
<dbReference type="GO" id="GO:0034599">
    <property type="term" value="P:cellular response to oxidative stress"/>
    <property type="evidence" value="ECO:0007669"/>
    <property type="project" value="TreeGrafter"/>
</dbReference>
<evidence type="ECO:0000256" key="3">
    <source>
        <dbReference type="ARBA" id="ARBA00022862"/>
    </source>
</evidence>
<keyword evidence="5" id="KW-1015">Disulfide bond</keyword>
<keyword evidence="2 9" id="KW-0575">Peroxidase</keyword>
<evidence type="ECO:0000313" key="11">
    <source>
        <dbReference type="EMBL" id="KAG0672623.1"/>
    </source>
</evidence>
<feature type="domain" description="Thioredoxin" evidence="10">
    <location>
        <begin position="1"/>
        <end position="160"/>
    </location>
</feature>
<proteinExistence type="inferred from homology"/>
<evidence type="ECO:0000256" key="6">
    <source>
        <dbReference type="ARBA" id="ARBA00023284"/>
    </source>
</evidence>
<dbReference type="PROSITE" id="PS00763">
    <property type="entry name" value="GLUTATHIONE_PEROXID_2"/>
    <property type="match status" value="1"/>
</dbReference>
<dbReference type="GO" id="GO:0004602">
    <property type="term" value="F:glutathione peroxidase activity"/>
    <property type="evidence" value="ECO:0007669"/>
    <property type="project" value="UniProtKB-ARBA"/>
</dbReference>
<dbReference type="OrthoDB" id="446890at2759"/>
<dbReference type="PIRSF" id="PIRSF000303">
    <property type="entry name" value="Glutathion_perox"/>
    <property type="match status" value="1"/>
</dbReference>
<accession>A0A9P6WFS6</accession>
<dbReference type="SUPFAM" id="SSF52833">
    <property type="entry name" value="Thioredoxin-like"/>
    <property type="match status" value="1"/>
</dbReference>
<dbReference type="InterPro" id="IPR036249">
    <property type="entry name" value="Thioredoxin-like_sf"/>
</dbReference>
<keyword evidence="3" id="KW-0049">Antioxidant</keyword>
<dbReference type="PANTHER" id="PTHR11592">
    <property type="entry name" value="GLUTATHIONE PEROXIDASE"/>
    <property type="match status" value="1"/>
</dbReference>
<evidence type="ECO:0000313" key="12">
    <source>
        <dbReference type="Proteomes" id="UP000750334"/>
    </source>
</evidence>
<comment type="caution">
    <text evidence="11">The sequence shown here is derived from an EMBL/GenBank/DDBJ whole genome shotgun (WGS) entry which is preliminary data.</text>
</comment>
<evidence type="ECO:0000256" key="8">
    <source>
        <dbReference type="PIRSR" id="PIRSR000303-1"/>
    </source>
</evidence>
<organism evidence="11 12">
    <name type="scientific">Maudiozyma exigua</name>
    <name type="common">Yeast</name>
    <name type="synonym">Kazachstania exigua</name>
    <dbReference type="NCBI Taxonomy" id="34358"/>
    <lineage>
        <taxon>Eukaryota</taxon>
        <taxon>Fungi</taxon>
        <taxon>Dikarya</taxon>
        <taxon>Ascomycota</taxon>
        <taxon>Saccharomycotina</taxon>
        <taxon>Saccharomycetes</taxon>
        <taxon>Saccharomycetales</taxon>
        <taxon>Saccharomycetaceae</taxon>
        <taxon>Maudiozyma</taxon>
    </lineage>
</organism>
<evidence type="ECO:0000259" key="10">
    <source>
        <dbReference type="PROSITE" id="PS51352"/>
    </source>
</evidence>
<evidence type="ECO:0000256" key="1">
    <source>
        <dbReference type="ARBA" id="ARBA00006926"/>
    </source>
</evidence>
<dbReference type="Gene3D" id="3.40.30.10">
    <property type="entry name" value="Glutaredoxin"/>
    <property type="match status" value="1"/>
</dbReference>
<comment type="catalytic activity">
    <reaction evidence="7">
        <text>a hydroperoxide + [thioredoxin]-dithiol = an alcohol + [thioredoxin]-disulfide + H2O</text>
        <dbReference type="Rhea" id="RHEA:62620"/>
        <dbReference type="Rhea" id="RHEA-COMP:10698"/>
        <dbReference type="Rhea" id="RHEA-COMP:10700"/>
        <dbReference type="ChEBI" id="CHEBI:15377"/>
        <dbReference type="ChEBI" id="CHEBI:29950"/>
        <dbReference type="ChEBI" id="CHEBI:30879"/>
        <dbReference type="ChEBI" id="CHEBI:35924"/>
        <dbReference type="ChEBI" id="CHEBI:50058"/>
        <dbReference type="EC" id="1.11.1.24"/>
    </reaction>
</comment>
<dbReference type="PANTHER" id="PTHR11592:SF78">
    <property type="entry name" value="GLUTATHIONE PEROXIDASE"/>
    <property type="match status" value="1"/>
</dbReference>
<dbReference type="FunFam" id="3.40.30.10:FF:000010">
    <property type="entry name" value="Glutathione peroxidase"/>
    <property type="match status" value="1"/>
</dbReference>
<dbReference type="GO" id="GO:0140824">
    <property type="term" value="F:thioredoxin-dependent peroxiredoxin activity"/>
    <property type="evidence" value="ECO:0007669"/>
    <property type="project" value="UniProtKB-EC"/>
</dbReference>
<dbReference type="InterPro" id="IPR029760">
    <property type="entry name" value="GPX_CS"/>
</dbReference>
<dbReference type="Pfam" id="PF00255">
    <property type="entry name" value="GSHPx"/>
    <property type="match status" value="1"/>
</dbReference>
<dbReference type="PROSITE" id="PS00460">
    <property type="entry name" value="GLUTATHIONE_PEROXID_1"/>
    <property type="match status" value="1"/>
</dbReference>
<dbReference type="InterPro" id="IPR013766">
    <property type="entry name" value="Thioredoxin_domain"/>
</dbReference>
<reference evidence="11 12" key="1">
    <citation type="submission" date="2020-11" db="EMBL/GenBank/DDBJ databases">
        <title>Kefir isolates.</title>
        <authorList>
            <person name="Marcisauskas S."/>
            <person name="Kim Y."/>
            <person name="Blasche S."/>
        </authorList>
    </citation>
    <scope>NUCLEOTIDE SEQUENCE [LARGE SCALE GENOMIC DNA]</scope>
    <source>
        <strain evidence="11 12">OG2</strain>
    </source>
</reference>
<keyword evidence="4 9" id="KW-0560">Oxidoreductase</keyword>
<dbReference type="EMBL" id="PUHR01000001">
    <property type="protein sequence ID" value="KAG0672623.1"/>
    <property type="molecule type" value="Genomic_DNA"/>
</dbReference>
<dbReference type="PROSITE" id="PS51352">
    <property type="entry name" value="THIOREDOXIN_2"/>
    <property type="match status" value="1"/>
</dbReference>
<evidence type="ECO:0000256" key="2">
    <source>
        <dbReference type="ARBA" id="ARBA00022559"/>
    </source>
</evidence>
<keyword evidence="6" id="KW-0676">Redox-active center</keyword>
<feature type="active site" evidence="8">
    <location>
        <position position="36"/>
    </location>
</feature>
<dbReference type="InterPro" id="IPR029759">
    <property type="entry name" value="GPX_AS"/>
</dbReference>
<dbReference type="InterPro" id="IPR000889">
    <property type="entry name" value="Glutathione_peroxidase"/>
</dbReference>
<evidence type="ECO:0000256" key="5">
    <source>
        <dbReference type="ARBA" id="ARBA00023157"/>
    </source>
</evidence>
<evidence type="ECO:0000256" key="4">
    <source>
        <dbReference type="ARBA" id="ARBA00023002"/>
    </source>
</evidence>
<dbReference type="GO" id="GO:0047066">
    <property type="term" value="F:phospholipid-hydroperoxide glutathione peroxidase activity"/>
    <property type="evidence" value="ECO:0007669"/>
    <property type="project" value="UniProtKB-ARBA"/>
</dbReference>
<gene>
    <name evidence="11" type="primary">GPX2</name>
    <name evidence="11" type="ORF">C6P45_000054</name>
</gene>
<protein>
    <recommendedName>
        <fullName evidence="9">Glutathione peroxidase</fullName>
    </recommendedName>
</protein>
<name>A0A9P6WFS6_MAUEX</name>
<comment type="similarity">
    <text evidence="1 9">Belongs to the glutathione peroxidase family.</text>
</comment>
<dbReference type="PRINTS" id="PR01011">
    <property type="entry name" value="GLUTPROXDASE"/>
</dbReference>
<dbReference type="CDD" id="cd00340">
    <property type="entry name" value="GSH_Peroxidase"/>
    <property type="match status" value="1"/>
</dbReference>